<accession>A0A9Q3EEJ7</accession>
<sequence length="108" mass="12587">MIRRLCAYGLELKYSYNFSHYWCTIIPALELSYKNSIHASTSKTPEMLEKGWKPKLPVDSLKKDLVDINPIASSPNLFLDKVRHNANKSMDDAFEYAKQKWDKIHKNP</sequence>
<dbReference type="OrthoDB" id="4779840at2759"/>
<dbReference type="GO" id="GO:0003676">
    <property type="term" value="F:nucleic acid binding"/>
    <property type="evidence" value="ECO:0007669"/>
    <property type="project" value="InterPro"/>
</dbReference>
<proteinExistence type="predicted"/>
<reference evidence="1" key="1">
    <citation type="submission" date="2021-03" db="EMBL/GenBank/DDBJ databases">
        <title>Draft genome sequence of rust myrtle Austropuccinia psidii MF-1, a brazilian biotype.</title>
        <authorList>
            <person name="Quecine M.C."/>
            <person name="Pachon D.M.R."/>
            <person name="Bonatelli M.L."/>
            <person name="Correr F.H."/>
            <person name="Franceschini L.M."/>
            <person name="Leite T.F."/>
            <person name="Margarido G.R.A."/>
            <person name="Almeida C.A."/>
            <person name="Ferrarezi J.A."/>
            <person name="Labate C.A."/>
        </authorList>
    </citation>
    <scope>NUCLEOTIDE SEQUENCE</scope>
    <source>
        <strain evidence="1">MF-1</strain>
    </source>
</reference>
<evidence type="ECO:0000313" key="2">
    <source>
        <dbReference type="Proteomes" id="UP000765509"/>
    </source>
</evidence>
<dbReference type="Proteomes" id="UP000765509">
    <property type="component" value="Unassembled WGS sequence"/>
</dbReference>
<comment type="caution">
    <text evidence="1">The sequence shown here is derived from an EMBL/GenBank/DDBJ whole genome shotgun (WGS) entry which is preliminary data.</text>
</comment>
<name>A0A9Q3EEJ7_9BASI</name>
<gene>
    <name evidence="1" type="ORF">O181_059544</name>
</gene>
<organism evidence="1 2">
    <name type="scientific">Austropuccinia psidii MF-1</name>
    <dbReference type="NCBI Taxonomy" id="1389203"/>
    <lineage>
        <taxon>Eukaryota</taxon>
        <taxon>Fungi</taxon>
        <taxon>Dikarya</taxon>
        <taxon>Basidiomycota</taxon>
        <taxon>Pucciniomycotina</taxon>
        <taxon>Pucciniomycetes</taxon>
        <taxon>Pucciniales</taxon>
        <taxon>Sphaerophragmiaceae</taxon>
        <taxon>Austropuccinia</taxon>
    </lineage>
</organism>
<dbReference type="AlphaFoldDB" id="A0A9Q3EEJ7"/>
<dbReference type="EMBL" id="AVOT02027672">
    <property type="protein sequence ID" value="MBW0519829.1"/>
    <property type="molecule type" value="Genomic_DNA"/>
</dbReference>
<evidence type="ECO:0000313" key="1">
    <source>
        <dbReference type="EMBL" id="MBW0519829.1"/>
    </source>
</evidence>
<keyword evidence="2" id="KW-1185">Reference proteome</keyword>
<dbReference type="InterPro" id="IPR036397">
    <property type="entry name" value="RNaseH_sf"/>
</dbReference>
<dbReference type="Gene3D" id="3.30.420.10">
    <property type="entry name" value="Ribonuclease H-like superfamily/Ribonuclease H"/>
    <property type="match status" value="1"/>
</dbReference>
<protein>
    <submittedName>
        <fullName evidence="1">Uncharacterized protein</fullName>
    </submittedName>
</protein>